<keyword evidence="3" id="KW-1185">Reference proteome</keyword>
<keyword evidence="1" id="KW-0175">Coiled coil</keyword>
<name>A0A2T2NKI5_CORCC</name>
<organism evidence="2 3">
    <name type="scientific">Corynespora cassiicola Philippines</name>
    <dbReference type="NCBI Taxonomy" id="1448308"/>
    <lineage>
        <taxon>Eukaryota</taxon>
        <taxon>Fungi</taxon>
        <taxon>Dikarya</taxon>
        <taxon>Ascomycota</taxon>
        <taxon>Pezizomycotina</taxon>
        <taxon>Dothideomycetes</taxon>
        <taxon>Pleosporomycetidae</taxon>
        <taxon>Pleosporales</taxon>
        <taxon>Corynesporascaceae</taxon>
        <taxon>Corynespora</taxon>
    </lineage>
</organism>
<protein>
    <submittedName>
        <fullName evidence="2">Uncharacterized protein</fullName>
    </submittedName>
</protein>
<dbReference type="Gene3D" id="1.20.120.330">
    <property type="entry name" value="Nucleotidyltransferases domain 2"/>
    <property type="match status" value="1"/>
</dbReference>
<sequence>MLENRIKILESMINKERKEKPEELEGEESAKKEAQKYKELYEEAVQRYSKSKQKIKHLQLALHTMKGRNAQDQTSKAGAPGLSSSNIKLYQFAIRRGKCTVAECSNIHPSGTHIVYK</sequence>
<gene>
    <name evidence="2" type="ORF">BS50DRAFT_634988</name>
</gene>
<evidence type="ECO:0000313" key="2">
    <source>
        <dbReference type="EMBL" id="PSN65766.1"/>
    </source>
</evidence>
<accession>A0A2T2NKI5</accession>
<evidence type="ECO:0000256" key="1">
    <source>
        <dbReference type="SAM" id="Coils"/>
    </source>
</evidence>
<feature type="coiled-coil region" evidence="1">
    <location>
        <begin position="27"/>
        <end position="61"/>
    </location>
</feature>
<dbReference type="EMBL" id="KZ678136">
    <property type="protein sequence ID" value="PSN65766.1"/>
    <property type="molecule type" value="Genomic_DNA"/>
</dbReference>
<proteinExistence type="predicted"/>
<reference evidence="2 3" key="1">
    <citation type="journal article" date="2018" name="Front. Microbiol.">
        <title>Genome-Wide Analysis of Corynespora cassiicola Leaf Fall Disease Putative Effectors.</title>
        <authorList>
            <person name="Lopez D."/>
            <person name="Ribeiro S."/>
            <person name="Label P."/>
            <person name="Fumanal B."/>
            <person name="Venisse J.S."/>
            <person name="Kohler A."/>
            <person name="de Oliveira R.R."/>
            <person name="Labutti K."/>
            <person name="Lipzen A."/>
            <person name="Lail K."/>
            <person name="Bauer D."/>
            <person name="Ohm R.A."/>
            <person name="Barry K.W."/>
            <person name="Spatafora J."/>
            <person name="Grigoriev I.V."/>
            <person name="Martin F.M."/>
            <person name="Pujade-Renaud V."/>
        </authorList>
    </citation>
    <scope>NUCLEOTIDE SEQUENCE [LARGE SCALE GENOMIC DNA]</scope>
    <source>
        <strain evidence="2 3">Philippines</strain>
    </source>
</reference>
<dbReference type="Proteomes" id="UP000240883">
    <property type="component" value="Unassembled WGS sequence"/>
</dbReference>
<dbReference type="AlphaFoldDB" id="A0A2T2NKI5"/>
<evidence type="ECO:0000313" key="3">
    <source>
        <dbReference type="Proteomes" id="UP000240883"/>
    </source>
</evidence>